<protein>
    <submittedName>
        <fullName evidence="8">Amino acid permease</fullName>
    </submittedName>
</protein>
<feature type="transmembrane region" description="Helical" evidence="6">
    <location>
        <begin position="95"/>
        <end position="113"/>
    </location>
</feature>
<evidence type="ECO:0000256" key="4">
    <source>
        <dbReference type="ARBA" id="ARBA00022989"/>
    </source>
</evidence>
<accession>A0A4S3KLK7</accession>
<evidence type="ECO:0000256" key="2">
    <source>
        <dbReference type="ARBA" id="ARBA00022448"/>
    </source>
</evidence>
<feature type="transmembrane region" description="Helical" evidence="6">
    <location>
        <begin position="32"/>
        <end position="52"/>
    </location>
</feature>
<evidence type="ECO:0000313" key="8">
    <source>
        <dbReference type="EMBL" id="THD09659.1"/>
    </source>
</evidence>
<reference evidence="8 9" key="1">
    <citation type="submission" date="2017-02" db="EMBL/GenBank/DDBJ databases">
        <title>Whole genome sequencing of Rhodanobacter lindaniclasticus DSM 17932.</title>
        <authorList>
            <person name="Kumar S."/>
            <person name="Patil P."/>
            <person name="Patil P.B."/>
        </authorList>
    </citation>
    <scope>NUCLEOTIDE SEQUENCE [LARGE SCALE GENOMIC DNA]</scope>
    <source>
        <strain evidence="8 9">DSM 17932</strain>
    </source>
</reference>
<feature type="transmembrane region" description="Helical" evidence="6">
    <location>
        <begin position="275"/>
        <end position="299"/>
    </location>
</feature>
<comment type="caution">
    <text evidence="8">The sequence shown here is derived from an EMBL/GenBank/DDBJ whole genome shotgun (WGS) entry which is preliminary data.</text>
</comment>
<gene>
    <name evidence="8" type="ORF">B1991_01870</name>
</gene>
<feature type="transmembrane region" description="Helical" evidence="6">
    <location>
        <begin position="413"/>
        <end position="434"/>
    </location>
</feature>
<keyword evidence="2" id="KW-0813">Transport</keyword>
<feature type="transmembrane region" description="Helical" evidence="6">
    <location>
        <begin position="484"/>
        <end position="502"/>
    </location>
</feature>
<feature type="transmembrane region" description="Helical" evidence="6">
    <location>
        <begin position="340"/>
        <end position="367"/>
    </location>
</feature>
<feature type="transmembrane region" description="Helical" evidence="6">
    <location>
        <begin position="194"/>
        <end position="214"/>
    </location>
</feature>
<dbReference type="RefSeq" id="WP_136257014.1">
    <property type="nucleotide sequence ID" value="NZ_MWIO01000006.1"/>
</dbReference>
<dbReference type="AlphaFoldDB" id="A0A4S3KLK7"/>
<comment type="subcellular location">
    <subcellularLocation>
        <location evidence="1">Membrane</location>
        <topology evidence="1">Multi-pass membrane protein</topology>
    </subcellularLocation>
</comment>
<organism evidence="8 9">
    <name type="scientific">Rhodanobacter lindaniclasticus</name>
    <dbReference type="NCBI Taxonomy" id="75310"/>
    <lineage>
        <taxon>Bacteria</taxon>
        <taxon>Pseudomonadati</taxon>
        <taxon>Pseudomonadota</taxon>
        <taxon>Gammaproteobacteria</taxon>
        <taxon>Lysobacterales</taxon>
        <taxon>Rhodanobacteraceae</taxon>
        <taxon>Rhodanobacter</taxon>
    </lineage>
</organism>
<keyword evidence="5 6" id="KW-0472">Membrane</keyword>
<evidence type="ECO:0000256" key="5">
    <source>
        <dbReference type="ARBA" id="ARBA00023136"/>
    </source>
</evidence>
<dbReference type="Pfam" id="PF13906">
    <property type="entry name" value="AA_permease_C"/>
    <property type="match status" value="1"/>
</dbReference>
<dbReference type="Proteomes" id="UP000306317">
    <property type="component" value="Unassembled WGS sequence"/>
</dbReference>
<name>A0A4S3KLK7_9GAMM</name>
<dbReference type="PIRSF" id="PIRSF006060">
    <property type="entry name" value="AA_transporter"/>
    <property type="match status" value="1"/>
</dbReference>
<feature type="transmembrane region" description="Helical" evidence="6">
    <location>
        <begin position="388"/>
        <end position="407"/>
    </location>
</feature>
<evidence type="ECO:0000256" key="3">
    <source>
        <dbReference type="ARBA" id="ARBA00022692"/>
    </source>
</evidence>
<evidence type="ECO:0000256" key="1">
    <source>
        <dbReference type="ARBA" id="ARBA00004141"/>
    </source>
</evidence>
<sequence length="514" mass="54369">MGFFSKLVRSKSVAQLQTEAGASRDFRRTMGVWQLTAIGVGAIVGVGVFVLAPNEAALNAGPAIILSFLVAGIGSACAALSYAEFAGMIPVTGSAYTYGYAVLGELPAWIIGWDLLVEYALIVGVVAAGTSNYLQSLIAQITGLHLPVFLQAAYDPAHPDSGRGINLIAMLVALGVAALQVARTEVGARFNTVVVALKVLGVIVVVVVGAFYVNTANWTPFIPPLVHDAAATGGTRYGVGGMLAAASIVFFAVFGYDTLTTAAEESKNPQRDLPLAVVASLGVAMAMYLAISLVLTGMVPYNGCVDPSQAPGQCTEMILASSAPVSAVFAARDLHWISGIINVAAVCGIASVVFAFMLGAARIWFALSRDGLLPGWFAKSHPKYGTPHRPTLMLGVFTALAAGLLPIRELAELVNIGTLSAFIVICASVLILRIRQPELERRFRTPALWLLAPLGIVFSLFLIIGWPWVTEGQFHLIGGLDILTMWRFVIWMAIGLAIYFLYGMRHSKLATGES</sequence>
<dbReference type="GO" id="GO:0015171">
    <property type="term" value="F:amino acid transmembrane transporter activity"/>
    <property type="evidence" value="ECO:0007669"/>
    <property type="project" value="TreeGrafter"/>
</dbReference>
<evidence type="ECO:0000256" key="6">
    <source>
        <dbReference type="SAM" id="Phobius"/>
    </source>
</evidence>
<dbReference type="InterPro" id="IPR029485">
    <property type="entry name" value="CAT_C"/>
</dbReference>
<feature type="domain" description="Cationic amino acid transporter C-terminal" evidence="7">
    <location>
        <begin position="475"/>
        <end position="507"/>
    </location>
</feature>
<dbReference type="EMBL" id="MWIO01000006">
    <property type="protein sequence ID" value="THD09659.1"/>
    <property type="molecule type" value="Genomic_DNA"/>
</dbReference>
<feature type="transmembrane region" description="Helical" evidence="6">
    <location>
        <begin position="64"/>
        <end position="83"/>
    </location>
</feature>
<feature type="transmembrane region" description="Helical" evidence="6">
    <location>
        <begin position="164"/>
        <end position="182"/>
    </location>
</feature>
<dbReference type="Pfam" id="PF13520">
    <property type="entry name" value="AA_permease_2"/>
    <property type="match status" value="1"/>
</dbReference>
<dbReference type="Gene3D" id="1.20.1740.10">
    <property type="entry name" value="Amino acid/polyamine transporter I"/>
    <property type="match status" value="1"/>
</dbReference>
<dbReference type="OrthoDB" id="9804700at2"/>
<keyword evidence="9" id="KW-1185">Reference proteome</keyword>
<feature type="transmembrane region" description="Helical" evidence="6">
    <location>
        <begin position="446"/>
        <end position="469"/>
    </location>
</feature>
<dbReference type="InterPro" id="IPR002293">
    <property type="entry name" value="AA/rel_permease1"/>
</dbReference>
<proteinExistence type="predicted"/>
<dbReference type="PANTHER" id="PTHR43243">
    <property type="entry name" value="INNER MEMBRANE TRANSPORTER YGJI-RELATED"/>
    <property type="match status" value="1"/>
</dbReference>
<dbReference type="GO" id="GO:0016020">
    <property type="term" value="C:membrane"/>
    <property type="evidence" value="ECO:0007669"/>
    <property type="project" value="UniProtKB-SubCell"/>
</dbReference>
<feature type="transmembrane region" description="Helical" evidence="6">
    <location>
        <begin position="234"/>
        <end position="254"/>
    </location>
</feature>
<dbReference type="PANTHER" id="PTHR43243:SF4">
    <property type="entry name" value="CATIONIC AMINO ACID TRANSPORTER 4"/>
    <property type="match status" value="1"/>
</dbReference>
<evidence type="ECO:0000259" key="7">
    <source>
        <dbReference type="Pfam" id="PF13906"/>
    </source>
</evidence>
<keyword evidence="3 6" id="KW-0812">Transmembrane</keyword>
<evidence type="ECO:0000313" key="9">
    <source>
        <dbReference type="Proteomes" id="UP000306317"/>
    </source>
</evidence>
<keyword evidence="4 6" id="KW-1133">Transmembrane helix</keyword>